<gene>
    <name evidence="4" type="ORF">BZZ78_04735</name>
    <name evidence="5" type="ORF">DNP18_07180</name>
    <name evidence="2" type="ORF">DOI44_09615</name>
    <name evidence="3" type="ORF">DVF77_09875</name>
</gene>
<name>A0A3T2YLX8_SALET</name>
<proteinExistence type="predicted"/>
<dbReference type="Proteomes" id="UP000319682">
    <property type="component" value="Unassembled WGS sequence"/>
</dbReference>
<dbReference type="Pfam" id="PF13708">
    <property type="entry name" value="DUF4942"/>
    <property type="match status" value="1"/>
</dbReference>
<dbReference type="EMBL" id="AAHNRG010000010">
    <property type="protein sequence ID" value="EBY2811323.1"/>
    <property type="molecule type" value="Genomic_DNA"/>
</dbReference>
<evidence type="ECO:0000313" key="6">
    <source>
        <dbReference type="Proteomes" id="UP000319682"/>
    </source>
</evidence>
<dbReference type="Proteomes" id="UP000839597">
    <property type="component" value="Unassembled WGS sequence"/>
</dbReference>
<dbReference type="InterPro" id="IPR009610">
    <property type="entry name" value="CbtA_toxin"/>
</dbReference>
<reference evidence="5 6" key="1">
    <citation type="submission" date="2018-06" db="EMBL/GenBank/DDBJ databases">
        <title>Investigation of an outbreak of Salmonella Panama causing invasive infection in children in Taiwan.</title>
        <authorList>
            <person name="Feng Y."/>
            <person name="Chiu C.-H."/>
        </authorList>
    </citation>
    <scope>NUCLEOTIDE SEQUENCE [LARGE SCALE GENOMIC DNA]</scope>
    <source>
        <strain evidence="5 6">B79</strain>
    </source>
</reference>
<dbReference type="EMBL" id="AAKRFC010000002">
    <property type="protein sequence ID" value="ECU8394537.1"/>
    <property type="molecule type" value="Genomic_DNA"/>
</dbReference>
<evidence type="ECO:0000313" key="4">
    <source>
        <dbReference type="EMBL" id="ECU8394537.1"/>
    </source>
</evidence>
<evidence type="ECO:0000313" key="2">
    <source>
        <dbReference type="EMBL" id="EBR8433279.1"/>
    </source>
</evidence>
<dbReference type="EMBL" id="AAGTPA010000009">
    <property type="protein sequence ID" value="EBR8433279.1"/>
    <property type="molecule type" value="Genomic_DNA"/>
</dbReference>
<sequence>MQNVLSLPLPAAAPSRLSPVEVWQKLLSYLLQRHYGLELNDTPFCDDIVIQEHINAGVTLADAVNFLVEKYELVRIDRRGFSGQEPSPYLRAIDILRARQATGLLRCRRNLSAHLILRTAFPYSIPDLSSLLTPGIMRLPSPAGVFAFIRTKIMQTKAELLTDHNELICSTNIERIVTGRNAALKQIEAVIHQLEEISCLTSSIGGNTAEHWAMRQGRAFDCWLMQSMDKSLPVIARNIDRSIWRDLMLKSGMLSLMDAEARNQWAKDLDEGDLPAISKANILSTFEQLHHNKQEVFERGIINVFKGLSWDYKTNNPCYFGKRIIVNSLVKYDKWGFSLNWGWRRDQLADLERMLYLLDGKTIPDNRHDVSIRFMDFVRDNPHQQVFEDELFTIRYFQKGSGHITFKRLDLVEKMNDIVAKHFPGMLPAK</sequence>
<reference evidence="3" key="2">
    <citation type="submission" date="2018-07" db="EMBL/GenBank/DDBJ databases">
        <authorList>
            <person name="Ashton P.M."/>
            <person name="Dallman T."/>
            <person name="Nair S."/>
            <person name="De Pinna E."/>
            <person name="Peters T."/>
            <person name="Grant K."/>
        </authorList>
    </citation>
    <scope>NUCLEOTIDE SEQUENCE</scope>
    <source>
        <strain evidence="3">245122</strain>
        <strain evidence="2">449454</strain>
    </source>
</reference>
<evidence type="ECO:0000313" key="5">
    <source>
        <dbReference type="EMBL" id="TRS98879.1"/>
    </source>
</evidence>
<dbReference type="InterPro" id="IPR031339">
    <property type="entry name" value="DUF4942"/>
</dbReference>
<protein>
    <submittedName>
        <fullName evidence="3">DUF4942 domain-containing protein</fullName>
    </submittedName>
</protein>
<reference evidence="4" key="3">
    <citation type="submission" date="2018-07" db="EMBL/GenBank/DDBJ databases">
        <authorList>
            <consortium name="PulseNet: The National Subtyping Network for Foodborne Disease Surveillance"/>
            <person name="Tarr C.L."/>
            <person name="Trees E."/>
            <person name="Katz L.S."/>
            <person name="Carleton-Romer H.A."/>
            <person name="Stroika S."/>
            <person name="Kucerova Z."/>
            <person name="Roache K.F."/>
            <person name="Sabol A.L."/>
            <person name="Besser J."/>
            <person name="Gerner-Smidt P."/>
        </authorList>
    </citation>
    <scope>NUCLEOTIDE SEQUENCE</scope>
    <source>
        <strain evidence="4">PNUSAS007980</strain>
    </source>
</reference>
<evidence type="ECO:0000259" key="1">
    <source>
        <dbReference type="Pfam" id="PF13708"/>
    </source>
</evidence>
<evidence type="ECO:0000313" key="3">
    <source>
        <dbReference type="EMBL" id="EBY2811323.1"/>
    </source>
</evidence>
<dbReference type="EMBL" id="QLHR01000003">
    <property type="protein sequence ID" value="TRS98879.1"/>
    <property type="molecule type" value="Genomic_DNA"/>
</dbReference>
<feature type="domain" description="DUF4942" evidence="1">
    <location>
        <begin position="237"/>
        <end position="424"/>
    </location>
</feature>
<organism evidence="3">
    <name type="scientific">Salmonella enterica subsp. enterica serovar Panama</name>
    <dbReference type="NCBI Taxonomy" id="29472"/>
    <lineage>
        <taxon>Bacteria</taxon>
        <taxon>Pseudomonadati</taxon>
        <taxon>Pseudomonadota</taxon>
        <taxon>Gammaproteobacteria</taxon>
        <taxon>Enterobacterales</taxon>
        <taxon>Enterobacteriaceae</taxon>
        <taxon>Salmonella</taxon>
    </lineage>
</organism>
<comment type="caution">
    <text evidence="3">The sequence shown here is derived from an EMBL/GenBank/DDBJ whole genome shotgun (WGS) entry which is preliminary data.</text>
</comment>
<dbReference type="Pfam" id="PF06755">
    <property type="entry name" value="CbtA_toxin"/>
    <property type="match status" value="1"/>
</dbReference>
<dbReference type="AlphaFoldDB" id="A0A3T2YLX8"/>
<accession>A0A3T2YLX8</accession>